<dbReference type="AlphaFoldDB" id="A0A8R1XN76"/>
<feature type="transmembrane region" description="Helical" evidence="1">
    <location>
        <begin position="749"/>
        <end position="771"/>
    </location>
</feature>
<keyword evidence="1" id="KW-0812">Transmembrane</keyword>
<dbReference type="InterPro" id="IPR002656">
    <property type="entry name" value="Acyl_transf_3_dom"/>
</dbReference>
<keyword evidence="1" id="KW-1133">Transmembrane helix</keyword>
<keyword evidence="1" id="KW-0472">Membrane</keyword>
<dbReference type="EMBL" id="CMVM020000344">
    <property type="status" value="NOT_ANNOTATED_CDS"/>
    <property type="molecule type" value="Genomic_DNA"/>
</dbReference>
<evidence type="ECO:0000259" key="3">
    <source>
        <dbReference type="SMART" id="SM00703"/>
    </source>
</evidence>
<dbReference type="SMART" id="SM00703">
    <property type="entry name" value="NRF"/>
    <property type="match status" value="1"/>
</dbReference>
<reference evidence="5" key="1">
    <citation type="submission" date="2013-10" db="EMBL/GenBank/DDBJ databases">
        <title>Genome sequencing of Onchocerca volvulus.</title>
        <authorList>
            <person name="Cotton J."/>
            <person name="Tsai J."/>
            <person name="Stanley E."/>
            <person name="Tracey A."/>
            <person name="Holroyd N."/>
            <person name="Lustigman S."/>
            <person name="Berriman M."/>
        </authorList>
    </citation>
    <scope>NUCLEOTIDE SEQUENCE</scope>
</reference>
<feature type="chain" id="PRO_5035945479" evidence="2">
    <location>
        <begin position="20"/>
        <end position="839"/>
    </location>
</feature>
<keyword evidence="2" id="KW-0732">Signal</keyword>
<evidence type="ECO:0000313" key="4">
    <source>
        <dbReference type="EnsemblMetazoa" id="OVOC10550.1"/>
    </source>
</evidence>
<evidence type="ECO:0000256" key="2">
    <source>
        <dbReference type="SAM" id="SignalP"/>
    </source>
</evidence>
<dbReference type="InterPro" id="IPR006621">
    <property type="entry name" value="Nose-resist-to-fluoxetine_N"/>
</dbReference>
<evidence type="ECO:0000313" key="5">
    <source>
        <dbReference type="Proteomes" id="UP000024404"/>
    </source>
</evidence>
<sequence>MQILKEIYFLLLFQLLVIANDDFLEEEIRLGDKKETDSVLGAFVTEFFADSQWQLIVDLDFLKTLFLRPTNKFEKALKAGDESYIRRLITLLEPLKKYDVSSACFADIAYFLWTALDYTRSNEQSNDCTNCTCEFQTRSHRNQQWIFNVLDAMGKIPPGILNGNNLWIGSWSACRRISVVKNRQQQRWSGQYCLASFQSYNSANPFKNIGSRSTEDSNEHCRNPNIWRSNETNNDDNTCFNLIPLLNYGICTPDSCTNYDVKKIFELVYKSTEDVIGRQVVCNVDIVCRNNLPHSQLSHDSNSLIVLFFVLFILVLMLFGTLYDYVVHQAELRNENNEMYSKKQNWFLKVLLAFSVYTNGRNILKTEKRSNQIHCLHGTRVLSMFWIILGHSYYYAVSTLTVDNLLPTMIAFPQKFLNLIIVQAPLAVDSFFYLSGMLTSYLFMEKFKKEATKGRSIFSIDMWSLFYIHRYIRLTPIYLMIMVLDVTLLTHFSDGPFWRPIEANYCRKSWWTNLIYMNNFLLQDVEVCMGWTWYMANDMQFHIFSPILLILLYKKQLVGIIIALSLITISSLVHLFIILANNYPPAPILTAKLQLVQDLSTYWPDVYVKPYIRCNPYIIGILIGYALHKCTLRPTFPRWKIVTGWILSTIFGLLAVFGLYNYARTGDISEAERIIYALFGRNAYALSLAWVTFACATGYGGAVNDILGWRAWIPLSRITFCAYLIHPILLQIYYLSRPHAFHFTTVYQMFYQFAITVSMAYFTGLFLSLAFEVPVSILETMLIDKIMGKIRAHRCRKPPRVKVQFGVANNDDADDLILKEAVLKSYADDVVSSEKQQNA</sequence>
<dbReference type="GO" id="GO:0016747">
    <property type="term" value="F:acyltransferase activity, transferring groups other than amino-acyl groups"/>
    <property type="evidence" value="ECO:0007669"/>
    <property type="project" value="InterPro"/>
</dbReference>
<evidence type="ECO:0000256" key="1">
    <source>
        <dbReference type="SAM" id="Phobius"/>
    </source>
</evidence>
<dbReference type="Pfam" id="PF20146">
    <property type="entry name" value="NRF"/>
    <property type="match status" value="1"/>
</dbReference>
<feature type="transmembrane region" description="Helical" evidence="1">
    <location>
        <begin position="376"/>
        <end position="396"/>
    </location>
</feature>
<dbReference type="EnsemblMetazoa" id="OVOC10550.1">
    <property type="protein sequence ID" value="OVOC10550.1"/>
    <property type="gene ID" value="WBGene00247359"/>
</dbReference>
<keyword evidence="5" id="KW-1185">Reference proteome</keyword>
<feature type="transmembrane region" description="Helical" evidence="1">
    <location>
        <begin position="471"/>
        <end position="492"/>
    </location>
</feature>
<feature type="domain" description="Nose resistant-to-fluoxetine protein N-terminal" evidence="3">
    <location>
        <begin position="101"/>
        <end position="284"/>
    </location>
</feature>
<dbReference type="PANTHER" id="PTHR11161:SF65">
    <property type="entry name" value="NOSE RESISTANT TO FLUOXETINE PROTEIN 6"/>
    <property type="match status" value="1"/>
</dbReference>
<dbReference type="PANTHER" id="PTHR11161">
    <property type="entry name" value="O-ACYLTRANSFERASE"/>
    <property type="match status" value="1"/>
</dbReference>
<feature type="transmembrane region" description="Helical" evidence="1">
    <location>
        <begin position="304"/>
        <end position="326"/>
    </location>
</feature>
<dbReference type="Proteomes" id="UP000024404">
    <property type="component" value="Unassembled WGS sequence"/>
</dbReference>
<feature type="signal peptide" evidence="2">
    <location>
        <begin position="1"/>
        <end position="19"/>
    </location>
</feature>
<feature type="transmembrane region" description="Helical" evidence="1">
    <location>
        <begin position="531"/>
        <end position="553"/>
    </location>
</feature>
<feature type="transmembrane region" description="Helical" evidence="1">
    <location>
        <begin position="560"/>
        <end position="580"/>
    </location>
</feature>
<protein>
    <submittedName>
        <fullName evidence="4">NRF domain-containing protein</fullName>
    </submittedName>
</protein>
<reference evidence="4" key="2">
    <citation type="submission" date="2022-06" db="UniProtKB">
        <authorList>
            <consortium name="EnsemblMetazoa"/>
        </authorList>
    </citation>
    <scope>IDENTIFICATION</scope>
</reference>
<name>A0A8R1XN76_ONCVO</name>
<proteinExistence type="predicted"/>
<feature type="transmembrane region" description="Helical" evidence="1">
    <location>
        <begin position="416"/>
        <end position="443"/>
    </location>
</feature>
<feature type="transmembrane region" description="Helical" evidence="1">
    <location>
        <begin position="639"/>
        <end position="663"/>
    </location>
</feature>
<dbReference type="Pfam" id="PF01757">
    <property type="entry name" value="Acyl_transf_3"/>
    <property type="match status" value="1"/>
</dbReference>
<organism evidence="4 5">
    <name type="scientific">Onchocerca volvulus</name>
    <dbReference type="NCBI Taxonomy" id="6282"/>
    <lineage>
        <taxon>Eukaryota</taxon>
        <taxon>Metazoa</taxon>
        <taxon>Ecdysozoa</taxon>
        <taxon>Nematoda</taxon>
        <taxon>Chromadorea</taxon>
        <taxon>Rhabditida</taxon>
        <taxon>Spirurina</taxon>
        <taxon>Spiruromorpha</taxon>
        <taxon>Filarioidea</taxon>
        <taxon>Onchocercidae</taxon>
        <taxon>Onchocerca</taxon>
    </lineage>
</organism>
<dbReference type="InterPro" id="IPR052728">
    <property type="entry name" value="O2_lipid_transport_reg"/>
</dbReference>
<feature type="transmembrane region" description="Helical" evidence="1">
    <location>
        <begin position="715"/>
        <end position="734"/>
    </location>
</feature>
<feature type="transmembrane region" description="Helical" evidence="1">
    <location>
        <begin position="683"/>
        <end position="703"/>
    </location>
</feature>
<accession>A0A8R1XN76</accession>